<evidence type="ECO:0000256" key="1">
    <source>
        <dbReference type="SAM" id="MobiDB-lite"/>
    </source>
</evidence>
<dbReference type="AlphaFoldDB" id="A0AAW0ZUA7"/>
<gene>
    <name evidence="2" type="ORF">QLX08_006262</name>
</gene>
<feature type="region of interest" description="Disordered" evidence="1">
    <location>
        <begin position="1"/>
        <end position="81"/>
    </location>
</feature>
<reference evidence="2 3" key="1">
    <citation type="submission" date="2024-05" db="EMBL/GenBank/DDBJ databases">
        <title>The nuclear and mitochondrial genome assemblies of Tetragonisca angustula (Apidae: Meliponini), a tiny yet remarkable pollinator in the Neotropics.</title>
        <authorList>
            <person name="Ferrari R."/>
            <person name="Ricardo P.C."/>
            <person name="Dias F.C."/>
            <person name="Araujo N.S."/>
            <person name="Soares D.O."/>
            <person name="Zhou Q.-S."/>
            <person name="Zhu C.-D."/>
            <person name="Coutinho L."/>
            <person name="Airas M.C."/>
            <person name="Batista T.M."/>
        </authorList>
    </citation>
    <scope>NUCLEOTIDE SEQUENCE [LARGE SCALE GENOMIC DNA]</scope>
    <source>
        <strain evidence="2">ASF017062</strain>
        <tissue evidence="2">Abdomen</tissue>
    </source>
</reference>
<protein>
    <submittedName>
        <fullName evidence="2">Uncharacterized protein</fullName>
    </submittedName>
</protein>
<evidence type="ECO:0000313" key="2">
    <source>
        <dbReference type="EMBL" id="KAK9301320.1"/>
    </source>
</evidence>
<proteinExistence type="predicted"/>
<feature type="compositionally biased region" description="Polar residues" evidence="1">
    <location>
        <begin position="29"/>
        <end position="42"/>
    </location>
</feature>
<dbReference type="Proteomes" id="UP001432146">
    <property type="component" value="Unassembled WGS sequence"/>
</dbReference>
<evidence type="ECO:0000313" key="3">
    <source>
        <dbReference type="Proteomes" id="UP001432146"/>
    </source>
</evidence>
<name>A0AAW0ZUA7_9HYME</name>
<organism evidence="2 3">
    <name type="scientific">Tetragonisca angustula</name>
    <dbReference type="NCBI Taxonomy" id="166442"/>
    <lineage>
        <taxon>Eukaryota</taxon>
        <taxon>Metazoa</taxon>
        <taxon>Ecdysozoa</taxon>
        <taxon>Arthropoda</taxon>
        <taxon>Hexapoda</taxon>
        <taxon>Insecta</taxon>
        <taxon>Pterygota</taxon>
        <taxon>Neoptera</taxon>
        <taxon>Endopterygota</taxon>
        <taxon>Hymenoptera</taxon>
        <taxon>Apocrita</taxon>
        <taxon>Aculeata</taxon>
        <taxon>Apoidea</taxon>
        <taxon>Anthophila</taxon>
        <taxon>Apidae</taxon>
        <taxon>Tetragonisca</taxon>
    </lineage>
</organism>
<accession>A0AAW0ZUA7</accession>
<keyword evidence="3" id="KW-1185">Reference proteome</keyword>
<sequence length="120" mass="13068">MPTDGRRGSRISGYLTLKGTPVAPPTVPRTLNTPVGGSTSTGAELPGQDDPSRRRDARSPALPNVEERTHTGRERRRVLQGIRRPPSGWFALPLLRTPVRGAERTRGTRALLIAATLIDR</sequence>
<dbReference type="EMBL" id="JAWNGG020000114">
    <property type="protein sequence ID" value="KAK9301320.1"/>
    <property type="molecule type" value="Genomic_DNA"/>
</dbReference>
<comment type="caution">
    <text evidence="2">The sequence shown here is derived from an EMBL/GenBank/DDBJ whole genome shotgun (WGS) entry which is preliminary data.</text>
</comment>